<dbReference type="AlphaFoldDB" id="A0A4V2MWC4"/>
<gene>
    <name evidence="1" type="ORF">EIP91_002231</name>
</gene>
<keyword evidence="2" id="KW-1185">Reference proteome</keyword>
<evidence type="ECO:0000313" key="2">
    <source>
        <dbReference type="Proteomes" id="UP000292702"/>
    </source>
</evidence>
<sequence length="585" mass="66050">MLLKKLTAHDGFKVRSLNDSILSLITHSSLVMVSYLRYFGVLDETSLLQARYSIEQEITSQLRKASALRTRFNDLLPVSWIPWQILVDIFSMVLVDMASPTVKYKYSWLLTITHVCRRWRQAALSVPELWATITAGEQDDHPSCIHAFLSRSQQSSLSINATYWNMWSLTALQLAIPAIHRAETVEFRFLGNTPHEIHYVSALLPREAPRLLSLDVSANDRSSEHGLPFDCVDFAHVLHGCATPKLRRLRITGFKIDWKHRAFPLSLTELEVRRASFKFGDVPSQFDVVSALSSLPALQSLHLLDTFPHLHVTTQLPPREVTTPVPLGRLRDLRLSGQYAMCAHFLEHVSLPAATCISLQFNAVCSDASSHILVIPLRNKLLESTDINPMPPIGMLSLQQGGLDIFLQRSESVPSFVLPRLKIRYAFREHHSLALGPFLGSLVKQLPLRGVPILCITDLSTFPDAKMGWTAVFTSMPDVQTLFLRATRRALCRDVVSVLDAIDDQYRFVFQRLRKVVLEGISMRRPYFPNDPPGLDVVDLLCMSLSARTAAGIPIKELVLQRCSRVDRQCLYSLQADKNLNVMNK</sequence>
<dbReference type="SUPFAM" id="SSF52058">
    <property type="entry name" value="L domain-like"/>
    <property type="match status" value="1"/>
</dbReference>
<reference evidence="1 2" key="1">
    <citation type="submission" date="2018-11" db="EMBL/GenBank/DDBJ databases">
        <title>Genome assembly of Steccherinum ochraceum LE-BIN_3174, the white-rot fungus of the Steccherinaceae family (The Residual Polyporoid clade, Polyporales, Basidiomycota).</title>
        <authorList>
            <person name="Fedorova T.V."/>
            <person name="Glazunova O.A."/>
            <person name="Landesman E.O."/>
            <person name="Moiseenko K.V."/>
            <person name="Psurtseva N.V."/>
            <person name="Savinova O.S."/>
            <person name="Shakhova N.V."/>
            <person name="Tyazhelova T.V."/>
            <person name="Vasina D.V."/>
        </authorList>
    </citation>
    <scope>NUCLEOTIDE SEQUENCE [LARGE SCALE GENOMIC DNA]</scope>
    <source>
        <strain evidence="1 2">LE-BIN_3174</strain>
    </source>
</reference>
<dbReference type="OrthoDB" id="2754196at2759"/>
<dbReference type="Gene3D" id="3.80.10.10">
    <property type="entry name" value="Ribonuclease Inhibitor"/>
    <property type="match status" value="1"/>
</dbReference>
<dbReference type="EMBL" id="RWJN01000165">
    <property type="protein sequence ID" value="TCD65747.1"/>
    <property type="molecule type" value="Genomic_DNA"/>
</dbReference>
<name>A0A4V2MWC4_9APHY</name>
<accession>A0A4V2MWC4</accession>
<evidence type="ECO:0000313" key="1">
    <source>
        <dbReference type="EMBL" id="TCD65747.1"/>
    </source>
</evidence>
<dbReference type="Proteomes" id="UP000292702">
    <property type="component" value="Unassembled WGS sequence"/>
</dbReference>
<proteinExistence type="predicted"/>
<organism evidence="1 2">
    <name type="scientific">Steccherinum ochraceum</name>
    <dbReference type="NCBI Taxonomy" id="92696"/>
    <lineage>
        <taxon>Eukaryota</taxon>
        <taxon>Fungi</taxon>
        <taxon>Dikarya</taxon>
        <taxon>Basidiomycota</taxon>
        <taxon>Agaricomycotina</taxon>
        <taxon>Agaricomycetes</taxon>
        <taxon>Polyporales</taxon>
        <taxon>Steccherinaceae</taxon>
        <taxon>Steccherinum</taxon>
    </lineage>
</organism>
<protein>
    <submittedName>
        <fullName evidence="1">Uncharacterized protein</fullName>
    </submittedName>
</protein>
<dbReference type="InterPro" id="IPR032675">
    <property type="entry name" value="LRR_dom_sf"/>
</dbReference>
<comment type="caution">
    <text evidence="1">The sequence shown here is derived from an EMBL/GenBank/DDBJ whole genome shotgun (WGS) entry which is preliminary data.</text>
</comment>
<dbReference type="STRING" id="92696.A0A4V2MWC4"/>